<dbReference type="RefSeq" id="WP_184390924.1">
    <property type="nucleotide sequence ID" value="NZ_JACHDB010000001.1"/>
</dbReference>
<gene>
    <name evidence="2" type="ORF">HDA36_001424</name>
</gene>
<feature type="compositionally biased region" description="Gly residues" evidence="1">
    <location>
        <begin position="516"/>
        <end position="532"/>
    </location>
</feature>
<sequence>MPLPDRDAPWPPKSTELPQALYDTWGAWYSGRPDELARVYGGANSANRITPAPRPSQYRGGVVGTVARWFWGRPPNAEQQPSRLHVPLAGDIAATSADLLFGEPPTLAAEDPATQERLEYLMDEGGMHAALLEGAELASAYGGVFLRVSWNRALAGHPIVEPIAPDCAAPEWAGQHLRAVTFWRVLSEPDATVVVRHLERHEAGRVFHGLYEGGRDSLGTKVPLTEHPETAGFADAVGPDGGIATGAERIAVEYLPNMRPNRIIRGTPLGRSDYAGVEHLMDALDEAWSSWMRDIRLAKARLVVPEAWLETQGRGQAAMFDVEREFYAPLKMLQGAGDSAGQLMELFQPEIRVAEHAQTCTELSEQIVRGAGFSAQTFGESRDLAVTATEVTTRERRTYSTRARKIQYAGPRLAALAETALEIDKAQFASKVKPQRPVVTWPDGVQESPTQVATTAELLSRARAASTQTLVQIVHPEWDEAQVAEEVGRIEAADQPPPWMSAGLISTGRRVEEAGDGGTEQAGAGESGGEGPGAPRRGGQRRPVPDPQPRRPGQGDPRRGARQGR</sequence>
<dbReference type="InterPro" id="IPR021145">
    <property type="entry name" value="Portal_protein_SPP1_Gp6-like"/>
</dbReference>
<feature type="region of interest" description="Disordered" evidence="1">
    <location>
        <begin position="494"/>
        <end position="565"/>
    </location>
</feature>
<evidence type="ECO:0000313" key="2">
    <source>
        <dbReference type="EMBL" id="MBB5431340.1"/>
    </source>
</evidence>
<name>A0A7W8QKA6_9ACTN</name>
<accession>A0A7W8QKA6</accession>
<dbReference type="Proteomes" id="UP000572635">
    <property type="component" value="Unassembled WGS sequence"/>
</dbReference>
<dbReference type="Pfam" id="PF05133">
    <property type="entry name" value="SPP1_portal"/>
    <property type="match status" value="1"/>
</dbReference>
<organism evidence="2 3">
    <name type="scientific">Nocardiopsis composta</name>
    <dbReference type="NCBI Taxonomy" id="157465"/>
    <lineage>
        <taxon>Bacteria</taxon>
        <taxon>Bacillati</taxon>
        <taxon>Actinomycetota</taxon>
        <taxon>Actinomycetes</taxon>
        <taxon>Streptosporangiales</taxon>
        <taxon>Nocardiopsidaceae</taxon>
        <taxon>Nocardiopsis</taxon>
    </lineage>
</organism>
<proteinExistence type="predicted"/>
<evidence type="ECO:0000256" key="1">
    <source>
        <dbReference type="SAM" id="MobiDB-lite"/>
    </source>
</evidence>
<comment type="caution">
    <text evidence="2">The sequence shown here is derived from an EMBL/GenBank/DDBJ whole genome shotgun (WGS) entry which is preliminary data.</text>
</comment>
<dbReference type="AlphaFoldDB" id="A0A7W8QKA6"/>
<dbReference type="EMBL" id="JACHDB010000001">
    <property type="protein sequence ID" value="MBB5431340.1"/>
    <property type="molecule type" value="Genomic_DNA"/>
</dbReference>
<evidence type="ECO:0000313" key="3">
    <source>
        <dbReference type="Proteomes" id="UP000572635"/>
    </source>
</evidence>
<protein>
    <submittedName>
        <fullName evidence="2">A118 family predicted phage portal protein</fullName>
    </submittedName>
</protein>
<keyword evidence="3" id="KW-1185">Reference proteome</keyword>
<reference evidence="2 3" key="1">
    <citation type="submission" date="2020-08" db="EMBL/GenBank/DDBJ databases">
        <title>Sequencing the genomes of 1000 actinobacteria strains.</title>
        <authorList>
            <person name="Klenk H.-P."/>
        </authorList>
    </citation>
    <scope>NUCLEOTIDE SEQUENCE [LARGE SCALE GENOMIC DNA]</scope>
    <source>
        <strain evidence="2 3">DSM 44551</strain>
    </source>
</reference>